<reference evidence="2 3" key="1">
    <citation type="journal article" date="2016" name="G3 (Bethesda)">
        <title>First Draft Assembly and Annotation of the Genome of a California Endemic Oak Quercus lobata Nee (Fagaceae).</title>
        <authorList>
            <person name="Sork V.L."/>
            <person name="Fitz-Gibbon S.T."/>
            <person name="Puiu D."/>
            <person name="Crepeau M."/>
            <person name="Gugger P.F."/>
            <person name="Sherman R."/>
            <person name="Stevens K."/>
            <person name="Langley C.H."/>
            <person name="Pellegrini M."/>
            <person name="Salzberg S.L."/>
        </authorList>
    </citation>
    <scope>NUCLEOTIDE SEQUENCE [LARGE SCALE GENOMIC DNA]</scope>
    <source>
        <strain evidence="2 3">cv. SW786</strain>
    </source>
</reference>
<dbReference type="InParanoid" id="A0A7N2LJ47"/>
<organism evidence="2 3">
    <name type="scientific">Quercus lobata</name>
    <name type="common">Valley oak</name>
    <dbReference type="NCBI Taxonomy" id="97700"/>
    <lineage>
        <taxon>Eukaryota</taxon>
        <taxon>Viridiplantae</taxon>
        <taxon>Streptophyta</taxon>
        <taxon>Embryophyta</taxon>
        <taxon>Tracheophyta</taxon>
        <taxon>Spermatophyta</taxon>
        <taxon>Magnoliopsida</taxon>
        <taxon>eudicotyledons</taxon>
        <taxon>Gunneridae</taxon>
        <taxon>Pentapetalae</taxon>
        <taxon>rosids</taxon>
        <taxon>fabids</taxon>
        <taxon>Fagales</taxon>
        <taxon>Fagaceae</taxon>
        <taxon>Quercus</taxon>
    </lineage>
</organism>
<reference evidence="2" key="2">
    <citation type="submission" date="2021-01" db="UniProtKB">
        <authorList>
            <consortium name="EnsemblPlants"/>
        </authorList>
    </citation>
    <scope>IDENTIFICATION</scope>
</reference>
<dbReference type="EnsemblPlants" id="QL04p065270:mrna">
    <property type="protein sequence ID" value="QL04p065270:mrna"/>
    <property type="gene ID" value="QL04p065270"/>
</dbReference>
<evidence type="ECO:0000313" key="3">
    <source>
        <dbReference type="Proteomes" id="UP000594261"/>
    </source>
</evidence>
<dbReference type="Gramene" id="QL04p065270:mrna">
    <property type="protein sequence ID" value="QL04p065270:mrna"/>
    <property type="gene ID" value="QL04p065270"/>
</dbReference>
<accession>A0A7N2LJ47</accession>
<feature type="domain" description="Reverse transcriptase zinc-binding" evidence="1">
    <location>
        <begin position="129"/>
        <end position="224"/>
    </location>
</feature>
<dbReference type="AlphaFoldDB" id="A0A7N2LJ47"/>
<evidence type="ECO:0000259" key="1">
    <source>
        <dbReference type="Pfam" id="PF13966"/>
    </source>
</evidence>
<evidence type="ECO:0000313" key="2">
    <source>
        <dbReference type="EnsemblPlants" id="QL04p065270:mrna"/>
    </source>
</evidence>
<protein>
    <recommendedName>
        <fullName evidence="1">Reverse transcriptase zinc-binding domain-containing protein</fullName>
    </recommendedName>
</protein>
<sequence length="356" mass="40811">MQRWKENLLSQAEAPVHPKCSFAWRSILQARDVINKGEIWRIRDGGSINIWEHNWLTDPANSRIVSPRINNDVVYVKDLFYANTRIWDPGQLERNFLPWEAEVVRRIPVSEGSAEDVLIWPLTQLDGNYSVQSAYKMSEADMNSQKPSSSSMDGGSRVWKGIWKIRTPNRIRHFVWRAARDSLPTKQNLKLRHIPIDDTCALCGEYQESLMHHVWLCEQAQLVWHLDLSFAKYYRKPHRSFFDLLKEVMINGSGYHVALFSTISWSTVQASPVRWSHSLESLYKINSDAALFENLGLASIKVVIRDSIGEDGTCRTRSDGGAYTSSILQPPGCFLCLPIRPCPALTIYGLKQVYMI</sequence>
<dbReference type="Pfam" id="PF13966">
    <property type="entry name" value="zf-RVT"/>
    <property type="match status" value="1"/>
</dbReference>
<keyword evidence="3" id="KW-1185">Reference proteome</keyword>
<name>A0A7N2LJ47_QUELO</name>
<dbReference type="EMBL" id="LRBV02000004">
    <property type="status" value="NOT_ANNOTATED_CDS"/>
    <property type="molecule type" value="Genomic_DNA"/>
</dbReference>
<dbReference type="Proteomes" id="UP000594261">
    <property type="component" value="Chromosome 4"/>
</dbReference>
<proteinExistence type="predicted"/>
<dbReference type="InterPro" id="IPR026960">
    <property type="entry name" value="RVT-Znf"/>
</dbReference>